<name>A0A3N2QTH4_9RHOB</name>
<dbReference type="Pfam" id="PF21746">
    <property type="entry name" value="DUF6869"/>
    <property type="match status" value="1"/>
</dbReference>
<evidence type="ECO:0000313" key="3">
    <source>
        <dbReference type="Proteomes" id="UP000268016"/>
    </source>
</evidence>
<protein>
    <recommendedName>
        <fullName evidence="1">DUF6869 domain-containing protein</fullName>
    </recommendedName>
</protein>
<feature type="domain" description="DUF6869" evidence="1">
    <location>
        <begin position="35"/>
        <end position="133"/>
    </location>
</feature>
<reference evidence="2 3" key="1">
    <citation type="submission" date="2018-10" db="EMBL/GenBank/DDBJ databases">
        <title>Histidinibacterium lentulum gen. nov., sp. nov., a marine bacterium from the culture broth of Picochlorum sp. 122.</title>
        <authorList>
            <person name="Wang G."/>
        </authorList>
    </citation>
    <scope>NUCLEOTIDE SEQUENCE [LARGE SCALE GENOMIC DNA]</scope>
    <source>
        <strain evidence="2 3">B17</strain>
    </source>
</reference>
<organism evidence="2 3">
    <name type="scientific">Histidinibacterium lentulum</name>
    <dbReference type="NCBI Taxonomy" id="2480588"/>
    <lineage>
        <taxon>Bacteria</taxon>
        <taxon>Pseudomonadati</taxon>
        <taxon>Pseudomonadota</taxon>
        <taxon>Alphaproteobacteria</taxon>
        <taxon>Rhodobacterales</taxon>
        <taxon>Paracoccaceae</taxon>
        <taxon>Histidinibacterium</taxon>
    </lineage>
</organism>
<dbReference type="AlphaFoldDB" id="A0A3N2QTH4"/>
<evidence type="ECO:0000313" key="2">
    <source>
        <dbReference type="EMBL" id="ROT98493.1"/>
    </source>
</evidence>
<keyword evidence="3" id="KW-1185">Reference proteome</keyword>
<accession>A0A3N2QTH4</accession>
<evidence type="ECO:0000259" key="1">
    <source>
        <dbReference type="Pfam" id="PF21746"/>
    </source>
</evidence>
<comment type="caution">
    <text evidence="2">The sequence shown here is derived from an EMBL/GenBank/DDBJ whole genome shotgun (WGS) entry which is preliminary data.</text>
</comment>
<gene>
    <name evidence="2" type="ORF">EAT49_16250</name>
</gene>
<dbReference type="InterPro" id="IPR049221">
    <property type="entry name" value="DUF6869"/>
</dbReference>
<sequence length="144" mass="14990">MVAGALGAPEDSLPPGDLPLSRFAARYLASLAAPEAEDPPEAWTQHLILGLVRAHPHLALAAIRAALDLAPDADTLAMIAAGPLEDLLTDHGATLIGDIERAAPSCPRLRDALTAVPGHDLKPLLRARLEAASVVETGEDDPPR</sequence>
<dbReference type="Proteomes" id="UP000268016">
    <property type="component" value="Unassembled WGS sequence"/>
</dbReference>
<proteinExistence type="predicted"/>
<dbReference type="EMBL" id="RDRB01000009">
    <property type="protein sequence ID" value="ROT98493.1"/>
    <property type="molecule type" value="Genomic_DNA"/>
</dbReference>